<proteinExistence type="predicted"/>
<evidence type="ECO:0000313" key="2">
    <source>
        <dbReference type="Ensembl" id="ENSDCDP00010052633.1"/>
    </source>
</evidence>
<dbReference type="InterPro" id="IPR036397">
    <property type="entry name" value="RNaseH_sf"/>
</dbReference>
<organism evidence="2 3">
    <name type="scientific">Denticeps clupeoides</name>
    <name type="common">denticle herring</name>
    <dbReference type="NCBI Taxonomy" id="299321"/>
    <lineage>
        <taxon>Eukaryota</taxon>
        <taxon>Metazoa</taxon>
        <taxon>Chordata</taxon>
        <taxon>Craniata</taxon>
        <taxon>Vertebrata</taxon>
        <taxon>Euteleostomi</taxon>
        <taxon>Actinopterygii</taxon>
        <taxon>Neopterygii</taxon>
        <taxon>Teleostei</taxon>
        <taxon>Clupei</taxon>
        <taxon>Clupeiformes</taxon>
        <taxon>Denticipitoidei</taxon>
        <taxon>Denticipitidae</taxon>
        <taxon>Denticeps</taxon>
    </lineage>
</organism>
<dbReference type="Gene3D" id="3.30.420.10">
    <property type="entry name" value="Ribonuclease H-like superfamily/Ribonuclease H"/>
    <property type="match status" value="1"/>
</dbReference>
<accession>A0AAY4E4R7</accession>
<dbReference type="Proteomes" id="UP000694580">
    <property type="component" value="Chromosome 6"/>
</dbReference>
<sequence>MMTTTLPGAERAVQTSKHILRQPDPHLALMSYRATPSSTTGVSPAFVMTGRYIRTTLPMRENNLPATPVSKSQILEKAVRTKGREVRIPLRYRDI</sequence>
<dbReference type="GO" id="GO:0003676">
    <property type="term" value="F:nucleic acid binding"/>
    <property type="evidence" value="ECO:0007669"/>
    <property type="project" value="InterPro"/>
</dbReference>
<dbReference type="Ensembl" id="ENSDCDT00010063121.1">
    <property type="protein sequence ID" value="ENSDCDP00010052633.1"/>
    <property type="gene ID" value="ENSDCDG00010030728.1"/>
</dbReference>
<protein>
    <submittedName>
        <fullName evidence="2">Uncharacterized protein</fullName>
    </submittedName>
</protein>
<feature type="region of interest" description="Disordered" evidence="1">
    <location>
        <begin position="1"/>
        <end position="20"/>
    </location>
</feature>
<evidence type="ECO:0000313" key="3">
    <source>
        <dbReference type="Proteomes" id="UP000694580"/>
    </source>
</evidence>
<reference evidence="2 3" key="1">
    <citation type="submission" date="2020-06" db="EMBL/GenBank/DDBJ databases">
        <authorList>
            <consortium name="Wellcome Sanger Institute Data Sharing"/>
        </authorList>
    </citation>
    <scope>NUCLEOTIDE SEQUENCE [LARGE SCALE GENOMIC DNA]</scope>
</reference>
<reference evidence="2" key="2">
    <citation type="submission" date="2025-08" db="UniProtKB">
        <authorList>
            <consortium name="Ensembl"/>
        </authorList>
    </citation>
    <scope>IDENTIFICATION</scope>
</reference>
<keyword evidence="3" id="KW-1185">Reference proteome</keyword>
<evidence type="ECO:0000256" key="1">
    <source>
        <dbReference type="SAM" id="MobiDB-lite"/>
    </source>
</evidence>
<dbReference type="AlphaFoldDB" id="A0AAY4E4R7"/>
<reference evidence="2" key="3">
    <citation type="submission" date="2025-09" db="UniProtKB">
        <authorList>
            <consortium name="Ensembl"/>
        </authorList>
    </citation>
    <scope>IDENTIFICATION</scope>
</reference>
<name>A0AAY4E4R7_9TELE</name>